<comment type="caution">
    <text evidence="2">The sequence shown here is derived from an EMBL/GenBank/DDBJ whole genome shotgun (WGS) entry which is preliminary data.</text>
</comment>
<protein>
    <submittedName>
        <fullName evidence="2">Uncharacterized protein</fullName>
    </submittedName>
</protein>
<reference evidence="2" key="1">
    <citation type="journal article" date="2014" name="Front. Microbiol.">
        <title>High frequency of phylogenetically diverse reductive dehalogenase-homologous genes in deep subseafloor sedimentary metagenomes.</title>
        <authorList>
            <person name="Kawai M."/>
            <person name="Futagami T."/>
            <person name="Toyoda A."/>
            <person name="Takaki Y."/>
            <person name="Nishi S."/>
            <person name="Hori S."/>
            <person name="Arai W."/>
            <person name="Tsubouchi T."/>
            <person name="Morono Y."/>
            <person name="Uchiyama I."/>
            <person name="Ito T."/>
            <person name="Fujiyama A."/>
            <person name="Inagaki F."/>
            <person name="Takami H."/>
        </authorList>
    </citation>
    <scope>NUCLEOTIDE SEQUENCE</scope>
    <source>
        <strain evidence="2">Expedition CK06-06</strain>
    </source>
</reference>
<sequence>MVFYIFAVAALNLGLGFAVAVLLARRSQAMSAPPTERTASVSADADFDEPAGAVAASPAEEVFQTAEIPQQSRDGEDEDEVSPSESLPVGQGEAEPR</sequence>
<evidence type="ECO:0000256" key="1">
    <source>
        <dbReference type="SAM" id="MobiDB-lite"/>
    </source>
</evidence>
<organism evidence="2">
    <name type="scientific">marine sediment metagenome</name>
    <dbReference type="NCBI Taxonomy" id="412755"/>
    <lineage>
        <taxon>unclassified sequences</taxon>
        <taxon>metagenomes</taxon>
        <taxon>ecological metagenomes</taxon>
    </lineage>
</organism>
<proteinExistence type="predicted"/>
<feature type="region of interest" description="Disordered" evidence="1">
    <location>
        <begin position="29"/>
        <end position="97"/>
    </location>
</feature>
<accession>X0SWD8</accession>
<dbReference type="AlphaFoldDB" id="X0SWD8"/>
<name>X0SWD8_9ZZZZ</name>
<feature type="non-terminal residue" evidence="2">
    <location>
        <position position="97"/>
    </location>
</feature>
<dbReference type="EMBL" id="BARS01008935">
    <property type="protein sequence ID" value="GAF68115.1"/>
    <property type="molecule type" value="Genomic_DNA"/>
</dbReference>
<evidence type="ECO:0000313" key="2">
    <source>
        <dbReference type="EMBL" id="GAF68115.1"/>
    </source>
</evidence>
<gene>
    <name evidence="2" type="ORF">S01H1_16921</name>
</gene>